<sequence length="388" mass="42492">MSERYRTQGQAVGGSGSSRYHRGGRGGRGGYRCGYNNGHHGNYQGHGNWGNTPNCPTPLSNHTQGPFGYQTPYPMSSPNCPPGPYGQQPPPAFGSGYPYGQNPPNPPMGQDYNQNPPTGQVYNQHPQMGLGYNQNPQMGQGYSQNFPTGQVYNQNPPMGQGYNTYQFDPNVPWQPANEPSNPFSQSRQAPQTQQTQQSQKNGGQKRRGAKKPKKSHEVERISPCQVEADQSTGPDIVAASRDGGPQQGFRQETELKVNWPKGYARGKVEDICNHMKRKFKQDVVVDAMVWIAPVFSRGSSTTSIPVKLFAPIKKRPVAAEDDGLADEETLPDAEDVEEPNAQALAQTEPEVCGMCKRPGHEVIQCWQIYPDGFTHGCGVCNSGAHETD</sequence>
<comment type="caution">
    <text evidence="2">The sequence shown here is derived from an EMBL/GenBank/DDBJ whole genome shotgun (WGS) entry which is preliminary data.</text>
</comment>
<evidence type="ECO:0000256" key="1">
    <source>
        <dbReference type="SAM" id="MobiDB-lite"/>
    </source>
</evidence>
<organism evidence="2 3">
    <name type="scientific">Fusarium mexicanum</name>
    <dbReference type="NCBI Taxonomy" id="751941"/>
    <lineage>
        <taxon>Eukaryota</taxon>
        <taxon>Fungi</taxon>
        <taxon>Dikarya</taxon>
        <taxon>Ascomycota</taxon>
        <taxon>Pezizomycotina</taxon>
        <taxon>Sordariomycetes</taxon>
        <taxon>Hypocreomycetidae</taxon>
        <taxon>Hypocreales</taxon>
        <taxon>Nectriaceae</taxon>
        <taxon>Fusarium</taxon>
        <taxon>Fusarium fujikuroi species complex</taxon>
    </lineage>
</organism>
<feature type="compositionally biased region" description="Polar residues" evidence="1">
    <location>
        <begin position="111"/>
        <end position="167"/>
    </location>
</feature>
<evidence type="ECO:0000313" key="3">
    <source>
        <dbReference type="Proteomes" id="UP000522262"/>
    </source>
</evidence>
<accession>A0A8H5IGX0</accession>
<feature type="compositionally biased region" description="Low complexity" evidence="1">
    <location>
        <begin position="184"/>
        <end position="199"/>
    </location>
</feature>
<feature type="region of interest" description="Disordered" evidence="1">
    <location>
        <begin position="1"/>
        <end position="31"/>
    </location>
</feature>
<evidence type="ECO:0000313" key="2">
    <source>
        <dbReference type="EMBL" id="KAF5536546.1"/>
    </source>
</evidence>
<dbReference type="AlphaFoldDB" id="A0A8H5IGX0"/>
<feature type="compositionally biased region" description="Acidic residues" evidence="1">
    <location>
        <begin position="319"/>
        <end position="338"/>
    </location>
</feature>
<feature type="region of interest" description="Disordered" evidence="1">
    <location>
        <begin position="319"/>
        <end position="340"/>
    </location>
</feature>
<gene>
    <name evidence="2" type="ORF">FMEXI_10281</name>
</gene>
<dbReference type="Proteomes" id="UP000522262">
    <property type="component" value="Unassembled WGS sequence"/>
</dbReference>
<feature type="compositionally biased region" description="Basic residues" evidence="1">
    <location>
        <begin position="203"/>
        <end position="214"/>
    </location>
</feature>
<keyword evidence="3" id="KW-1185">Reference proteome</keyword>
<feature type="compositionally biased region" description="Pro residues" evidence="1">
    <location>
        <begin position="79"/>
        <end position="92"/>
    </location>
</feature>
<feature type="region of interest" description="Disordered" evidence="1">
    <location>
        <begin position="76"/>
        <end position="95"/>
    </location>
</feature>
<protein>
    <submittedName>
        <fullName evidence="2">Uncharacterized protein</fullName>
    </submittedName>
</protein>
<name>A0A8H5IGX0_9HYPO</name>
<proteinExistence type="predicted"/>
<dbReference type="EMBL" id="JAAOAM010000255">
    <property type="protein sequence ID" value="KAF5536546.1"/>
    <property type="molecule type" value="Genomic_DNA"/>
</dbReference>
<feature type="region of interest" description="Disordered" evidence="1">
    <location>
        <begin position="103"/>
        <end position="252"/>
    </location>
</feature>
<reference evidence="2 3" key="1">
    <citation type="submission" date="2020-05" db="EMBL/GenBank/DDBJ databases">
        <title>Identification and distribution of gene clusters putatively required for synthesis of sphingolipid metabolism inhibitors in phylogenetically diverse species of the filamentous fungus Fusarium.</title>
        <authorList>
            <person name="Kim H.-S."/>
            <person name="Busman M."/>
            <person name="Brown D.W."/>
            <person name="Divon H."/>
            <person name="Uhlig S."/>
            <person name="Proctor R.H."/>
        </authorList>
    </citation>
    <scope>NUCLEOTIDE SEQUENCE [LARGE SCALE GENOMIC DNA]</scope>
    <source>
        <strain evidence="2 3">NRRL 53147</strain>
    </source>
</reference>